<dbReference type="OrthoDB" id="10444519at2759"/>
<sequence>MHLLTEFEVKFLPSSSFPNSCSIQIQSTTANDCPVSAHHVNPTTALILLSLTEWQLHAVFTAFLSPYYNTRVP</sequence>
<reference evidence="1" key="1">
    <citation type="submission" date="2013-08" db="EMBL/GenBank/DDBJ databases">
        <title>Gene expansion shapes genome architecture in the human pathogen Lichtheimia corymbifera: an evolutionary genomics analysis in the ancient terrestrial Mucorales (Mucoromycotina).</title>
        <authorList>
            <person name="Schwartze V.U."/>
            <person name="Winter S."/>
            <person name="Shelest E."/>
            <person name="Marcet-Houben M."/>
            <person name="Horn F."/>
            <person name="Wehner S."/>
            <person name="Hoffmann K."/>
            <person name="Riege K."/>
            <person name="Sammeth M."/>
            <person name="Nowrousian M."/>
            <person name="Valiante V."/>
            <person name="Linde J."/>
            <person name="Jacobsen I.D."/>
            <person name="Marz M."/>
            <person name="Brakhage A.A."/>
            <person name="Gabaldon T."/>
            <person name="Bocker S."/>
            <person name="Voigt K."/>
        </authorList>
    </citation>
    <scope>NUCLEOTIDE SEQUENCE [LARGE SCALE GENOMIC DNA]</scope>
    <source>
        <strain evidence="1">FSU 9682</strain>
    </source>
</reference>
<gene>
    <name evidence="1" type="ORF">LCOR_00957.1</name>
</gene>
<evidence type="ECO:0000313" key="2">
    <source>
        <dbReference type="Proteomes" id="UP000027586"/>
    </source>
</evidence>
<comment type="caution">
    <text evidence="1">The sequence shown here is derived from an EMBL/GenBank/DDBJ whole genome shotgun (WGS) entry which is preliminary data.</text>
</comment>
<name>A0A068RGV1_9FUNG</name>
<dbReference type="Proteomes" id="UP000027586">
    <property type="component" value="Unassembled WGS sequence"/>
</dbReference>
<dbReference type="EMBL" id="CBTN010000003">
    <property type="protein sequence ID" value="CDH49204.1"/>
    <property type="molecule type" value="Genomic_DNA"/>
</dbReference>
<dbReference type="AlphaFoldDB" id="A0A068RGV1"/>
<dbReference type="VEuPathDB" id="FungiDB:LCOR_00957.1"/>
<keyword evidence="2" id="KW-1185">Reference proteome</keyword>
<protein>
    <submittedName>
        <fullName evidence="1">Uncharacterized protein</fullName>
    </submittedName>
</protein>
<proteinExistence type="predicted"/>
<organism evidence="1 2">
    <name type="scientific">Lichtheimia corymbifera JMRC:FSU:9682</name>
    <dbReference type="NCBI Taxonomy" id="1263082"/>
    <lineage>
        <taxon>Eukaryota</taxon>
        <taxon>Fungi</taxon>
        <taxon>Fungi incertae sedis</taxon>
        <taxon>Mucoromycota</taxon>
        <taxon>Mucoromycotina</taxon>
        <taxon>Mucoromycetes</taxon>
        <taxon>Mucorales</taxon>
        <taxon>Lichtheimiaceae</taxon>
        <taxon>Lichtheimia</taxon>
    </lineage>
</organism>
<evidence type="ECO:0000313" key="1">
    <source>
        <dbReference type="EMBL" id="CDH49204.1"/>
    </source>
</evidence>
<accession>A0A068RGV1</accession>